<dbReference type="GO" id="GO:0003700">
    <property type="term" value="F:DNA-binding transcription factor activity"/>
    <property type="evidence" value="ECO:0007669"/>
    <property type="project" value="InterPro"/>
</dbReference>
<keyword evidence="5" id="KW-0238">DNA-binding</keyword>
<dbReference type="EMBL" id="CP025682">
    <property type="protein sequence ID" value="AUN96291.1"/>
    <property type="molecule type" value="Genomic_DNA"/>
</dbReference>
<feature type="binding site" evidence="7">
    <location>
        <position position="108"/>
    </location>
    <ligand>
        <name>Zn(2+)</name>
        <dbReference type="ChEBI" id="CHEBI:29105"/>
    </ligand>
</feature>
<keyword evidence="8" id="KW-0408">Iron</keyword>
<evidence type="ECO:0000256" key="7">
    <source>
        <dbReference type="PIRSR" id="PIRSR602481-1"/>
    </source>
</evidence>
<keyword evidence="4" id="KW-0805">Transcription regulation</keyword>
<dbReference type="Proteomes" id="UP000242205">
    <property type="component" value="Chromosome"/>
</dbReference>
<dbReference type="InterPro" id="IPR036388">
    <property type="entry name" value="WH-like_DNA-bd_sf"/>
</dbReference>
<keyword evidence="3 7" id="KW-0862">Zinc</keyword>
<feature type="binding site" evidence="7">
    <location>
        <position position="148"/>
    </location>
    <ligand>
        <name>Zn(2+)</name>
        <dbReference type="ChEBI" id="CHEBI:29105"/>
    </ligand>
</feature>
<dbReference type="PANTHER" id="PTHR33202:SF6">
    <property type="entry name" value="ZINC UPTAKE REGULATION PROTEIN"/>
    <property type="match status" value="1"/>
</dbReference>
<dbReference type="Gene3D" id="3.30.1490.190">
    <property type="match status" value="1"/>
</dbReference>
<comment type="cofactor">
    <cofactor evidence="7">
        <name>Zn(2+)</name>
        <dbReference type="ChEBI" id="CHEBI:29105"/>
    </cofactor>
    <text evidence="7">Binds 1 zinc ion per subunit.</text>
</comment>
<dbReference type="GO" id="GO:0000976">
    <property type="term" value="F:transcription cis-regulatory region binding"/>
    <property type="evidence" value="ECO:0007669"/>
    <property type="project" value="TreeGrafter"/>
</dbReference>
<dbReference type="AlphaFoldDB" id="A0A2I6SAK7"/>
<dbReference type="InterPro" id="IPR036390">
    <property type="entry name" value="WH_DNA-bd_sf"/>
</dbReference>
<dbReference type="KEGG" id="atw:C0099_01060"/>
<evidence type="ECO:0000256" key="1">
    <source>
        <dbReference type="ARBA" id="ARBA00007957"/>
    </source>
</evidence>
<keyword evidence="6" id="KW-0804">Transcription</keyword>
<proteinExistence type="inferred from homology"/>
<reference evidence="9 10" key="1">
    <citation type="submission" date="2018-01" db="EMBL/GenBank/DDBJ databases">
        <authorList>
            <person name="Fu G.-Y."/>
        </authorList>
    </citation>
    <scope>NUCLEOTIDE SEQUENCE [LARGE SCALE GENOMIC DNA]</scope>
    <source>
        <strain evidence="9 10">SY39</strain>
    </source>
</reference>
<name>A0A2I6SAK7_9RHOO</name>
<keyword evidence="10" id="KW-1185">Reference proteome</keyword>
<keyword evidence="2" id="KW-0678">Repressor</keyword>
<gene>
    <name evidence="9" type="ORF">C0099_01060</name>
</gene>
<evidence type="ECO:0000256" key="3">
    <source>
        <dbReference type="ARBA" id="ARBA00022833"/>
    </source>
</evidence>
<organism evidence="9 10">
    <name type="scientific">Pseudazoarcus pumilus</name>
    <dbReference type="NCBI Taxonomy" id="2067960"/>
    <lineage>
        <taxon>Bacteria</taxon>
        <taxon>Pseudomonadati</taxon>
        <taxon>Pseudomonadota</taxon>
        <taxon>Betaproteobacteria</taxon>
        <taxon>Rhodocyclales</taxon>
        <taxon>Zoogloeaceae</taxon>
        <taxon>Pseudazoarcus</taxon>
    </lineage>
</organism>
<evidence type="ECO:0000256" key="4">
    <source>
        <dbReference type="ARBA" id="ARBA00023015"/>
    </source>
</evidence>
<accession>A0A2I6SAK7</accession>
<dbReference type="GO" id="GO:0045892">
    <property type="term" value="P:negative regulation of DNA-templated transcription"/>
    <property type="evidence" value="ECO:0007669"/>
    <property type="project" value="TreeGrafter"/>
</dbReference>
<evidence type="ECO:0000256" key="5">
    <source>
        <dbReference type="ARBA" id="ARBA00023125"/>
    </source>
</evidence>
<dbReference type="RefSeq" id="WP_102248331.1">
    <property type="nucleotide sequence ID" value="NZ_CP025682.1"/>
</dbReference>
<dbReference type="GO" id="GO:0005829">
    <property type="term" value="C:cytosol"/>
    <property type="evidence" value="ECO:0007669"/>
    <property type="project" value="TreeGrafter"/>
</dbReference>
<dbReference type="Gene3D" id="1.10.10.10">
    <property type="entry name" value="Winged helix-like DNA-binding domain superfamily/Winged helix DNA-binding domain"/>
    <property type="match status" value="1"/>
</dbReference>
<evidence type="ECO:0000256" key="2">
    <source>
        <dbReference type="ARBA" id="ARBA00022491"/>
    </source>
</evidence>
<dbReference type="InterPro" id="IPR002481">
    <property type="entry name" value="FUR"/>
</dbReference>
<sequence>MSHIHSTDPATTQALLDDAAQHCRQRGTSLTPIRRTVLGLLLDEPGGLKAYDLLDRIKQVRASATPPTIYRALDFLIEQGLAHRIARTNQFIACNHEGHDVACLFLVCPQCGQVTELHDDAALAGLMKGLKAAGHALASPEIELSAVCAECSRSGA</sequence>
<keyword evidence="7" id="KW-0479">Metal-binding</keyword>
<dbReference type="Pfam" id="PF01475">
    <property type="entry name" value="FUR"/>
    <property type="match status" value="1"/>
</dbReference>
<evidence type="ECO:0000256" key="8">
    <source>
        <dbReference type="PIRSR" id="PIRSR602481-2"/>
    </source>
</evidence>
<feature type="binding site" evidence="7">
    <location>
        <position position="151"/>
    </location>
    <ligand>
        <name>Zn(2+)</name>
        <dbReference type="ChEBI" id="CHEBI:29105"/>
    </ligand>
</feature>
<evidence type="ECO:0000313" key="9">
    <source>
        <dbReference type="EMBL" id="AUN96291.1"/>
    </source>
</evidence>
<protein>
    <submittedName>
        <fullName evidence="9">Fur family transcriptional regulator</fullName>
    </submittedName>
</protein>
<dbReference type="GO" id="GO:1900376">
    <property type="term" value="P:regulation of secondary metabolite biosynthetic process"/>
    <property type="evidence" value="ECO:0007669"/>
    <property type="project" value="TreeGrafter"/>
</dbReference>
<comment type="cofactor">
    <cofactor evidence="8">
        <name>Mn(2+)</name>
        <dbReference type="ChEBI" id="CHEBI:29035"/>
    </cofactor>
    <cofactor evidence="8">
        <name>Fe(2+)</name>
        <dbReference type="ChEBI" id="CHEBI:29033"/>
    </cofactor>
    <text evidence="8">Binds 1 Mn(2+) or Fe(2+) ion per subunit.</text>
</comment>
<comment type="similarity">
    <text evidence="1">Belongs to the Fur family.</text>
</comment>
<dbReference type="OrthoDB" id="9801127at2"/>
<dbReference type="PANTHER" id="PTHR33202">
    <property type="entry name" value="ZINC UPTAKE REGULATION PROTEIN"/>
    <property type="match status" value="1"/>
</dbReference>
<dbReference type="GO" id="GO:0008270">
    <property type="term" value="F:zinc ion binding"/>
    <property type="evidence" value="ECO:0007669"/>
    <property type="project" value="TreeGrafter"/>
</dbReference>
<evidence type="ECO:0000313" key="10">
    <source>
        <dbReference type="Proteomes" id="UP000242205"/>
    </source>
</evidence>
<dbReference type="SUPFAM" id="SSF46785">
    <property type="entry name" value="Winged helix' DNA-binding domain"/>
    <property type="match status" value="1"/>
</dbReference>
<evidence type="ECO:0000256" key="6">
    <source>
        <dbReference type="ARBA" id="ARBA00023163"/>
    </source>
</evidence>
<feature type="binding site" evidence="7">
    <location>
        <position position="111"/>
    </location>
    <ligand>
        <name>Zn(2+)</name>
        <dbReference type="ChEBI" id="CHEBI:29105"/>
    </ligand>
</feature>
<feature type="binding site" evidence="8">
    <location>
        <position position="100"/>
    </location>
    <ligand>
        <name>Fe cation</name>
        <dbReference type="ChEBI" id="CHEBI:24875"/>
    </ligand>
</feature>
<dbReference type="InterPro" id="IPR043135">
    <property type="entry name" value="Fur_C"/>
</dbReference>